<proteinExistence type="predicted"/>
<evidence type="ECO:0000313" key="5">
    <source>
        <dbReference type="Proteomes" id="UP001484199"/>
    </source>
</evidence>
<evidence type="ECO:0000256" key="3">
    <source>
        <dbReference type="ARBA" id="ARBA00022691"/>
    </source>
</evidence>
<name>A0ABZ2U931_ASHYP</name>
<evidence type="ECO:0000256" key="1">
    <source>
        <dbReference type="ARBA" id="ARBA00022603"/>
    </source>
</evidence>
<organism evidence="4 5">
    <name type="scientific">Ash yellows phytoplasma</name>
    <dbReference type="NCBI Taxonomy" id="35780"/>
    <lineage>
        <taxon>Bacteria</taxon>
        <taxon>Bacillati</taxon>
        <taxon>Mycoplasmatota</taxon>
        <taxon>Mollicutes</taxon>
        <taxon>Acholeplasmatales</taxon>
        <taxon>Acholeplasmataceae</taxon>
        <taxon>Candidatus Phytoplasma</taxon>
        <taxon>16SrVII (Ash yellows group)</taxon>
    </lineage>
</organism>
<gene>
    <name evidence="4" type="ORF">AshY1_05390</name>
</gene>
<dbReference type="PANTHER" id="PTHR10509">
    <property type="entry name" value="O-METHYLTRANSFERASE-RELATED"/>
    <property type="match status" value="1"/>
</dbReference>
<dbReference type="Proteomes" id="UP001484199">
    <property type="component" value="Chromosome"/>
</dbReference>
<dbReference type="SUPFAM" id="SSF53335">
    <property type="entry name" value="S-adenosyl-L-methionine-dependent methyltransferases"/>
    <property type="match status" value="1"/>
</dbReference>
<dbReference type="PANTHER" id="PTHR10509:SF14">
    <property type="entry name" value="CAFFEOYL-COA O-METHYLTRANSFERASE 3-RELATED"/>
    <property type="match status" value="1"/>
</dbReference>
<dbReference type="Gene3D" id="3.40.50.150">
    <property type="entry name" value="Vaccinia Virus protein VP39"/>
    <property type="match status" value="1"/>
</dbReference>
<sequence length="199" mass="23697">MGNIEKIKYLRKIKKYALEHNIPIIHGETLIFLQKIIKKNNLINILEIGSAIGYSALAMSNEQNHIQTIERDFHKYKLALHLLEKTTFNIEFIWSEALFYQPTKKYDLIFIDAAKVQYQKLFQKYNLFLNENKFIICDNLNFHDLCIDNPDISRSTRRLIIKMNEFKVFLQKNYFFTTFFLNIGDGLSISRKNINKLDY</sequence>
<dbReference type="InterPro" id="IPR050362">
    <property type="entry name" value="Cation-dep_OMT"/>
</dbReference>
<reference evidence="4" key="1">
    <citation type="submission" date="2024-03" db="EMBL/GenBank/DDBJ databases">
        <title>The Complete Genome of 'Candidatus Phytoplasma fraxini' AshY1 from the Ash Yellows Group.</title>
        <authorList>
            <person name="Boehm J.W."/>
            <person name="Huettel B."/>
            <person name="Schneider B."/>
            <person name="Kube M."/>
        </authorList>
    </citation>
    <scope>NUCLEOTIDE SEQUENCE [LARGE SCALE GENOMIC DNA]</scope>
    <source>
        <strain evidence="4">AshY1</strain>
    </source>
</reference>
<accession>A0ABZ2U931</accession>
<dbReference type="RefSeq" id="WP_341266538.1">
    <property type="nucleotide sequence ID" value="NZ_CP146843.1"/>
</dbReference>
<keyword evidence="1" id="KW-0489">Methyltransferase</keyword>
<dbReference type="InterPro" id="IPR002935">
    <property type="entry name" value="SAM_O-MeTrfase"/>
</dbReference>
<dbReference type="Pfam" id="PF01596">
    <property type="entry name" value="Methyltransf_3"/>
    <property type="match status" value="1"/>
</dbReference>
<keyword evidence="3" id="KW-0949">S-adenosyl-L-methionine</keyword>
<dbReference type="EMBL" id="CP146843">
    <property type="protein sequence ID" value="WYY26636.1"/>
    <property type="molecule type" value="Genomic_DNA"/>
</dbReference>
<keyword evidence="2" id="KW-0808">Transferase</keyword>
<evidence type="ECO:0000313" key="4">
    <source>
        <dbReference type="EMBL" id="WYY26636.1"/>
    </source>
</evidence>
<protein>
    <submittedName>
        <fullName evidence="4">O-methyltransferase family protein</fullName>
    </submittedName>
</protein>
<evidence type="ECO:0000256" key="2">
    <source>
        <dbReference type="ARBA" id="ARBA00022679"/>
    </source>
</evidence>
<keyword evidence="5" id="KW-1185">Reference proteome</keyword>
<dbReference type="InterPro" id="IPR029063">
    <property type="entry name" value="SAM-dependent_MTases_sf"/>
</dbReference>